<gene>
    <name evidence="2" type="ORF">FIV42_12290</name>
</gene>
<sequence length="937" mass="105068">MSELRPRAVAHRGVIRARGFVLDPALIGEATCRRRILDAWQTGARLFRVEGRYVLLLEESVRLRGEAAIGEPLICRDGLWLTAPLTDSEIEALDVAEGALVWIEAGRARSAMFGDEMSVEPAEWIELDGFELVEPSGFVPEEPPVEALPEAVERAARGIFADFVPPVDARAEEVQRALRRAAKGESTGRETSLAKLGEGAGAVLRATGLAVRTTLKFLFFPWMLMFTGGEGYLEPAGVRRPTPTKEKHRSGGLERWFRQLAARLLNMTQLSRLVGRKQAKYMQEMVEMFRRGDLDEALKHAIPLDADLDVKDLGPTLWSPSPRENLELGLQKNRVSSALFTAVTFFEDLQEIYSQAFEELERRGEIEKAAFVLLELLDMPYEAVSFLETHERFELAAKIAEGRELSGGMVVRLWFLAGDVERALLVARRTGAFAGAVSHLEQSDPDKAKQLRLFWADHLASAGDFGGAVSVIWPVEEARHIACEWLDRGIDVGGALAARMYVWKASLLPGEFDSFRKEVFALLDDTSNARAHERRALVDALRTTHDHNAVLDVLRRKAARMMVAEELRAPGSFGPEEIEAMAGSIDEFMLYEDVRRVDFRPVTRREPVSVQIAAEDCGAVHIHDAARLPDGRLLVALGDAGMRVVSLDGRTIARFDQPSDALVISDSGDRAIAIKRLDGRRVRLTRVDLVELWASHWCYADISRWADSYDGSIWFVARVDTFIGVDAMADDFSALWRVAEVGGWVSSMQRSEEHLSFVLQNCEVWNYELPSLMLRERAEVGVPEDEHGLNRYVDADGQTMTVRQAVFARGQVCRAYHEVRGEHLPEESHCPLHVEFGDVHRQRVSWELGTGFDAARAEVHGERVALLLHGDDDVRLMLLSTEREEPQLTVQLDGASYPYVFPGVRFDGQWLTLWDERGRLLNFDAQTLRLDCDLRLS</sequence>
<dbReference type="Pfam" id="PF19922">
    <property type="entry name" value="bpX6"/>
    <property type="match status" value="1"/>
</dbReference>
<protein>
    <recommendedName>
        <fullName evidence="1">MoxR-vWA-beta-propeller ternary system domain-containing protein</fullName>
    </recommendedName>
</protein>
<accession>A0A5B8Y9G0</accession>
<proteinExistence type="predicted"/>
<keyword evidence="3" id="KW-1185">Reference proteome</keyword>
<evidence type="ECO:0000313" key="3">
    <source>
        <dbReference type="Proteomes" id="UP000315995"/>
    </source>
</evidence>
<feature type="domain" description="MoxR-vWA-beta-propeller ternary system" evidence="1">
    <location>
        <begin position="7"/>
        <end position="176"/>
    </location>
</feature>
<dbReference type="InterPro" id="IPR045547">
    <property type="entry name" value="bpX6"/>
</dbReference>
<accession>A0A4Y6PUR4</accession>
<dbReference type="EMBL" id="CP041186">
    <property type="protein sequence ID" value="QDG51495.1"/>
    <property type="molecule type" value="Genomic_DNA"/>
</dbReference>
<reference evidence="2 3" key="1">
    <citation type="submission" date="2019-06" db="EMBL/GenBank/DDBJ databases">
        <title>Persicimonas caeni gen. nov., sp. nov., a predatory bacterium isolated from solar saltern.</title>
        <authorList>
            <person name="Wang S."/>
        </authorList>
    </citation>
    <scope>NUCLEOTIDE SEQUENCE [LARGE SCALE GENOMIC DNA]</scope>
    <source>
        <strain evidence="2 3">YN101</strain>
    </source>
</reference>
<evidence type="ECO:0000259" key="1">
    <source>
        <dbReference type="Pfam" id="PF19922"/>
    </source>
</evidence>
<dbReference type="RefSeq" id="WP_141197975.1">
    <property type="nucleotide sequence ID" value="NZ_CP041186.1"/>
</dbReference>
<organism evidence="2 3">
    <name type="scientific">Persicimonas caeni</name>
    <dbReference type="NCBI Taxonomy" id="2292766"/>
    <lineage>
        <taxon>Bacteria</taxon>
        <taxon>Deltaproteobacteria</taxon>
        <taxon>Bradymonadales</taxon>
        <taxon>Bradymonadaceae</taxon>
        <taxon>Persicimonas</taxon>
    </lineage>
</organism>
<evidence type="ECO:0000313" key="2">
    <source>
        <dbReference type="EMBL" id="QDG51495.1"/>
    </source>
</evidence>
<dbReference type="SUPFAM" id="SSF63829">
    <property type="entry name" value="Calcium-dependent phosphotriesterase"/>
    <property type="match status" value="1"/>
</dbReference>
<dbReference type="AlphaFoldDB" id="A0A4Y6PUR4"/>
<name>A0A4Y6PUR4_PERCE</name>
<dbReference type="Proteomes" id="UP000315995">
    <property type="component" value="Chromosome"/>
</dbReference>
<dbReference type="OrthoDB" id="3652574at2"/>